<sequence length="249" mass="26097">MASRCSWGGIPTLSPRRTWPGSLLWSAGLEGAPSHCCTGDQTDGQILAHLGNPRTGALMYKVPWDPLAGLKPKPGGIPGEPGGPSVPSGGSCLQGHGGPMGEARGGVVWGPLLSRGGLAPFFSLVDGRRIPGQRLEQAAGWASVTRAQAPARLCQNVRPVPHHPALAWLCGALTSSGTCRWPRGRPGMRGRWGRRAQTPAPRWPAFCLWTVPPGHLDVDVDREARGGHGAPDSARDPRGSPPAGKQDPC</sequence>
<evidence type="ECO:0000256" key="1">
    <source>
        <dbReference type="SAM" id="MobiDB-lite"/>
    </source>
</evidence>
<feature type="region of interest" description="Disordered" evidence="1">
    <location>
        <begin position="218"/>
        <end position="249"/>
    </location>
</feature>
<evidence type="ECO:0000313" key="2">
    <source>
        <dbReference type="EMBL" id="CAD7683363.1"/>
    </source>
</evidence>
<reference evidence="2" key="1">
    <citation type="submission" date="2020-12" db="EMBL/GenBank/DDBJ databases">
        <authorList>
            <consortium name="Molecular Ecology Group"/>
        </authorList>
    </citation>
    <scope>NUCLEOTIDE SEQUENCE</scope>
    <source>
        <strain evidence="2">TBG_1078</strain>
    </source>
</reference>
<evidence type="ECO:0000313" key="3">
    <source>
        <dbReference type="Proteomes" id="UP000645828"/>
    </source>
</evidence>
<name>A0A811Z015_NYCPR</name>
<accession>A0A811Z015</accession>
<proteinExistence type="predicted"/>
<comment type="caution">
    <text evidence="2">The sequence shown here is derived from an EMBL/GenBank/DDBJ whole genome shotgun (WGS) entry which is preliminary data.</text>
</comment>
<dbReference type="Proteomes" id="UP000645828">
    <property type="component" value="Unassembled WGS sequence"/>
</dbReference>
<feature type="region of interest" description="Disordered" evidence="1">
    <location>
        <begin position="71"/>
        <end position="97"/>
    </location>
</feature>
<protein>
    <submittedName>
        <fullName evidence="2">(raccoon dog) hypothetical protein</fullName>
    </submittedName>
</protein>
<dbReference type="AlphaFoldDB" id="A0A811Z015"/>
<dbReference type="EMBL" id="CAJHUB010000755">
    <property type="protein sequence ID" value="CAD7683363.1"/>
    <property type="molecule type" value="Genomic_DNA"/>
</dbReference>
<organism evidence="2 3">
    <name type="scientific">Nyctereutes procyonoides</name>
    <name type="common">Raccoon dog</name>
    <name type="synonym">Canis procyonoides</name>
    <dbReference type="NCBI Taxonomy" id="34880"/>
    <lineage>
        <taxon>Eukaryota</taxon>
        <taxon>Metazoa</taxon>
        <taxon>Chordata</taxon>
        <taxon>Craniata</taxon>
        <taxon>Vertebrata</taxon>
        <taxon>Euteleostomi</taxon>
        <taxon>Mammalia</taxon>
        <taxon>Eutheria</taxon>
        <taxon>Laurasiatheria</taxon>
        <taxon>Carnivora</taxon>
        <taxon>Caniformia</taxon>
        <taxon>Canidae</taxon>
        <taxon>Nyctereutes</taxon>
    </lineage>
</organism>
<keyword evidence="3" id="KW-1185">Reference proteome</keyword>
<gene>
    <name evidence="2" type="ORF">NYPRO_LOCUS16155</name>
</gene>